<dbReference type="RefSeq" id="WP_196956079.1">
    <property type="nucleotide sequence ID" value="NZ_JADWYK010000010.1"/>
</dbReference>
<protein>
    <submittedName>
        <fullName evidence="1">Uncharacterized protein</fullName>
    </submittedName>
</protein>
<keyword evidence="2" id="KW-1185">Reference proteome</keyword>
<dbReference type="Proteomes" id="UP000601099">
    <property type="component" value="Unassembled WGS sequence"/>
</dbReference>
<evidence type="ECO:0000313" key="1">
    <source>
        <dbReference type="EMBL" id="MBG8555059.1"/>
    </source>
</evidence>
<reference evidence="1 2" key="1">
    <citation type="submission" date="2020-11" db="EMBL/GenBank/DDBJ databases">
        <title>Hymenobacter sp.</title>
        <authorList>
            <person name="Kim M.K."/>
        </authorList>
    </citation>
    <scope>NUCLEOTIDE SEQUENCE [LARGE SCALE GENOMIC DNA]</scope>
    <source>
        <strain evidence="1 2">BT594</strain>
    </source>
</reference>
<proteinExistence type="predicted"/>
<sequence length="205" mass="21722">MFTNCLSPIPLLPVLLPMPVIDTLLPLPSKQRPTQLHLLQGGGLVLVHRAGPGVAELARLRDAWGFADVRVNLMQPLEGIPMVLLAAQAGELPPVLVNVTLCNVPYARAQQWLDEATASMPATLQVVVVEPAPDSPGKGIVRCSRPLPIADQSFWRPLYRALREQLTLVDQGEASVLSVAADAMLSRAGAGAGVLAGGPVEQLLS</sequence>
<organism evidence="1 2">
    <name type="scientific">Hymenobacter guriensis</name>
    <dbReference type="NCBI Taxonomy" id="2793065"/>
    <lineage>
        <taxon>Bacteria</taxon>
        <taxon>Pseudomonadati</taxon>
        <taxon>Bacteroidota</taxon>
        <taxon>Cytophagia</taxon>
        <taxon>Cytophagales</taxon>
        <taxon>Hymenobacteraceae</taxon>
        <taxon>Hymenobacter</taxon>
    </lineage>
</organism>
<evidence type="ECO:0000313" key="2">
    <source>
        <dbReference type="Proteomes" id="UP000601099"/>
    </source>
</evidence>
<dbReference type="EMBL" id="JADWYK010000010">
    <property type="protein sequence ID" value="MBG8555059.1"/>
    <property type="molecule type" value="Genomic_DNA"/>
</dbReference>
<name>A0ABS0L6N8_9BACT</name>
<comment type="caution">
    <text evidence="1">The sequence shown here is derived from an EMBL/GenBank/DDBJ whole genome shotgun (WGS) entry which is preliminary data.</text>
</comment>
<gene>
    <name evidence="1" type="ORF">I5L79_16010</name>
</gene>
<accession>A0ABS0L6N8</accession>